<dbReference type="PANTHER" id="PTHR11706:SF33">
    <property type="entry name" value="NATURAL RESISTANCE-ASSOCIATED MACROPHAGE PROTEIN 2"/>
    <property type="match status" value="1"/>
</dbReference>
<dbReference type="Pfam" id="PF01566">
    <property type="entry name" value="Nramp"/>
    <property type="match status" value="1"/>
</dbReference>
<dbReference type="InterPro" id="IPR001046">
    <property type="entry name" value="NRAMP_fam"/>
</dbReference>
<feature type="transmembrane region" description="Helical" evidence="6">
    <location>
        <begin position="320"/>
        <end position="340"/>
    </location>
</feature>
<feature type="transmembrane region" description="Helical" evidence="6">
    <location>
        <begin position="149"/>
        <end position="168"/>
    </location>
</feature>
<sequence length="401" mass="41691">MPRRTAALLGPAFIAALAYVDPGNVAANLSAGAEFGYLLVWALVLACIMAMLVQYLSAKLGVVTGGSLSSIVHEDLGRRRGAKAWRALYAAQAIGVAIATDLAEIVGGAIALNLLFGLPLWVGALVVGLVALLSLQWMRARGQRAFETLMMAVLAIIAVGFLLSLAWVPPDPREIVGGLLPRFDGAASIQIAAAMLGATVMPHAIYLHSQLARDKHSKSDEKVGRLLKAQRLDVLLALTIAGVVNVSMLLFAAAGLQGAGVDSIEAGYHEIHSLVGPVPATIFAIGLLVSGVGSAIVGTDAGAGMIRDLVSPRITPMTRRLFTMIPAVAILVAGMSPTQALVDSQLVLSFGISFALVPLVLVTGSRRAMGEHRNPGWLSALAWLVVATVVALNVAVLVTAF</sequence>
<keyword evidence="4 6" id="KW-1133">Transmembrane helix</keyword>
<feature type="transmembrane region" description="Helical" evidence="6">
    <location>
        <begin position="346"/>
        <end position="364"/>
    </location>
</feature>
<feature type="transmembrane region" description="Helical" evidence="6">
    <location>
        <begin position="118"/>
        <end position="137"/>
    </location>
</feature>
<proteinExistence type="predicted"/>
<dbReference type="Proteomes" id="UP000824504">
    <property type="component" value="Chromosome"/>
</dbReference>
<evidence type="ECO:0000313" key="8">
    <source>
        <dbReference type="Proteomes" id="UP000824504"/>
    </source>
</evidence>
<protein>
    <submittedName>
        <fullName evidence="7">Nramp family divalent metal transporter</fullName>
    </submittedName>
</protein>
<evidence type="ECO:0000256" key="4">
    <source>
        <dbReference type="ARBA" id="ARBA00022989"/>
    </source>
</evidence>
<dbReference type="RefSeq" id="WP_219083381.1">
    <property type="nucleotide sequence ID" value="NZ_CP079216.1"/>
</dbReference>
<keyword evidence="5 6" id="KW-0472">Membrane</keyword>
<feature type="transmembrane region" description="Helical" evidence="6">
    <location>
        <begin position="274"/>
        <end position="299"/>
    </location>
</feature>
<dbReference type="EMBL" id="CP079216">
    <property type="protein sequence ID" value="QXT63455.1"/>
    <property type="molecule type" value="Genomic_DNA"/>
</dbReference>
<keyword evidence="8" id="KW-1185">Reference proteome</keyword>
<evidence type="ECO:0000256" key="3">
    <source>
        <dbReference type="ARBA" id="ARBA00022692"/>
    </source>
</evidence>
<dbReference type="NCBIfam" id="NF037982">
    <property type="entry name" value="Nramp_1"/>
    <property type="match status" value="1"/>
</dbReference>
<feature type="transmembrane region" description="Helical" evidence="6">
    <location>
        <begin position="376"/>
        <end position="398"/>
    </location>
</feature>
<evidence type="ECO:0000256" key="2">
    <source>
        <dbReference type="ARBA" id="ARBA00022448"/>
    </source>
</evidence>
<name>A0ABX8SJH1_9ACTN</name>
<gene>
    <name evidence="7" type="ORF">KDB89_02960</name>
</gene>
<evidence type="ECO:0000256" key="1">
    <source>
        <dbReference type="ARBA" id="ARBA00004141"/>
    </source>
</evidence>
<evidence type="ECO:0000256" key="6">
    <source>
        <dbReference type="SAM" id="Phobius"/>
    </source>
</evidence>
<keyword evidence="3 6" id="KW-0812">Transmembrane</keyword>
<feature type="transmembrane region" description="Helical" evidence="6">
    <location>
        <begin position="38"/>
        <end position="58"/>
    </location>
</feature>
<feature type="transmembrane region" description="Helical" evidence="6">
    <location>
        <begin position="188"/>
        <end position="208"/>
    </location>
</feature>
<feature type="transmembrane region" description="Helical" evidence="6">
    <location>
        <begin position="87"/>
        <end position="112"/>
    </location>
</feature>
<comment type="subcellular location">
    <subcellularLocation>
        <location evidence="1">Membrane</location>
        <topology evidence="1">Multi-pass membrane protein</topology>
    </subcellularLocation>
</comment>
<keyword evidence="2" id="KW-0813">Transport</keyword>
<dbReference type="PANTHER" id="PTHR11706">
    <property type="entry name" value="SOLUTE CARRIER PROTEIN FAMILY 11 MEMBER"/>
    <property type="match status" value="1"/>
</dbReference>
<reference evidence="7 8" key="1">
    <citation type="submission" date="2021-07" db="EMBL/GenBank/DDBJ databases">
        <title>complete genome sequencing of Tessaracoccus sp.J1M15.</title>
        <authorList>
            <person name="Bae J.-W."/>
            <person name="Kim D.-y."/>
        </authorList>
    </citation>
    <scope>NUCLEOTIDE SEQUENCE [LARGE SCALE GENOMIC DNA]</scope>
    <source>
        <strain evidence="7 8">J1M15</strain>
    </source>
</reference>
<evidence type="ECO:0000256" key="5">
    <source>
        <dbReference type="ARBA" id="ARBA00023136"/>
    </source>
</evidence>
<evidence type="ECO:0000313" key="7">
    <source>
        <dbReference type="EMBL" id="QXT63455.1"/>
    </source>
</evidence>
<organism evidence="7 8">
    <name type="scientific">Tessaracoccus palaemonis</name>
    <dbReference type="NCBI Taxonomy" id="2829499"/>
    <lineage>
        <taxon>Bacteria</taxon>
        <taxon>Bacillati</taxon>
        <taxon>Actinomycetota</taxon>
        <taxon>Actinomycetes</taxon>
        <taxon>Propionibacteriales</taxon>
        <taxon>Propionibacteriaceae</taxon>
        <taxon>Tessaracoccus</taxon>
    </lineage>
</organism>
<feature type="transmembrane region" description="Helical" evidence="6">
    <location>
        <begin position="234"/>
        <end position="254"/>
    </location>
</feature>
<accession>A0ABX8SJH1</accession>